<name>A0ABR4JTR0_9EURO</name>
<sequence length="146" mass="16486">MDTRRILFLHTSRTLCEDLKLTRLEAQRRQDFEFSDIEEIYPALLNLRHAALPPNPETTQNHLGPLQKLARDLKAGSQALGNAWRLGTGYRDLAVVLLEPSDRANTVSFDVMFNASTALKAVDLSLRHASRGHRDINNTIILDIRA</sequence>
<dbReference type="EMBL" id="JBFXLU010000092">
    <property type="protein sequence ID" value="KAL2843167.1"/>
    <property type="molecule type" value="Genomic_DNA"/>
</dbReference>
<comment type="caution">
    <text evidence="1">The sequence shown here is derived from an EMBL/GenBank/DDBJ whole genome shotgun (WGS) entry which is preliminary data.</text>
</comment>
<proteinExistence type="predicted"/>
<evidence type="ECO:0000313" key="1">
    <source>
        <dbReference type="EMBL" id="KAL2843167.1"/>
    </source>
</evidence>
<accession>A0ABR4JTR0</accession>
<dbReference type="Proteomes" id="UP001610446">
    <property type="component" value="Unassembled WGS sequence"/>
</dbReference>
<gene>
    <name evidence="1" type="ORF">BJY01DRAFT_248751</name>
</gene>
<organism evidence="1 2">
    <name type="scientific">Aspergillus pseudoustus</name>
    <dbReference type="NCBI Taxonomy" id="1810923"/>
    <lineage>
        <taxon>Eukaryota</taxon>
        <taxon>Fungi</taxon>
        <taxon>Dikarya</taxon>
        <taxon>Ascomycota</taxon>
        <taxon>Pezizomycotina</taxon>
        <taxon>Eurotiomycetes</taxon>
        <taxon>Eurotiomycetidae</taxon>
        <taxon>Eurotiales</taxon>
        <taxon>Aspergillaceae</taxon>
        <taxon>Aspergillus</taxon>
        <taxon>Aspergillus subgen. Nidulantes</taxon>
    </lineage>
</organism>
<keyword evidence="2" id="KW-1185">Reference proteome</keyword>
<reference evidence="1 2" key="1">
    <citation type="submission" date="2024-07" db="EMBL/GenBank/DDBJ databases">
        <title>Section-level genome sequencing and comparative genomics of Aspergillus sections Usti and Cavernicolus.</title>
        <authorList>
            <consortium name="Lawrence Berkeley National Laboratory"/>
            <person name="Nybo J.L."/>
            <person name="Vesth T.C."/>
            <person name="Theobald S."/>
            <person name="Frisvad J.C."/>
            <person name="Larsen T.O."/>
            <person name="Kjaerboelling I."/>
            <person name="Rothschild-Mancinelli K."/>
            <person name="Lyhne E.K."/>
            <person name="Kogle M.E."/>
            <person name="Barry K."/>
            <person name="Clum A."/>
            <person name="Na H."/>
            <person name="Ledsgaard L."/>
            <person name="Lin J."/>
            <person name="Lipzen A."/>
            <person name="Kuo A."/>
            <person name="Riley R."/>
            <person name="Mondo S."/>
            <person name="Labutti K."/>
            <person name="Haridas S."/>
            <person name="Pangalinan J."/>
            <person name="Salamov A.A."/>
            <person name="Simmons B.A."/>
            <person name="Magnuson J.K."/>
            <person name="Chen J."/>
            <person name="Drula E."/>
            <person name="Henrissat B."/>
            <person name="Wiebenga A."/>
            <person name="Lubbers R.J."/>
            <person name="Gomes A.C."/>
            <person name="Makela M.R."/>
            <person name="Stajich J."/>
            <person name="Grigoriev I.V."/>
            <person name="Mortensen U.H."/>
            <person name="De Vries R.P."/>
            <person name="Baker S.E."/>
            <person name="Andersen M.R."/>
        </authorList>
    </citation>
    <scope>NUCLEOTIDE SEQUENCE [LARGE SCALE GENOMIC DNA]</scope>
    <source>
        <strain evidence="1 2">CBS 123904</strain>
    </source>
</reference>
<evidence type="ECO:0000313" key="2">
    <source>
        <dbReference type="Proteomes" id="UP001610446"/>
    </source>
</evidence>
<protein>
    <submittedName>
        <fullName evidence="1">Uncharacterized protein</fullName>
    </submittedName>
</protein>